<organism evidence="2">
    <name type="scientific">Picea sitchensis</name>
    <name type="common">Sitka spruce</name>
    <name type="synonym">Pinus sitchensis</name>
    <dbReference type="NCBI Taxonomy" id="3332"/>
    <lineage>
        <taxon>Eukaryota</taxon>
        <taxon>Viridiplantae</taxon>
        <taxon>Streptophyta</taxon>
        <taxon>Embryophyta</taxon>
        <taxon>Tracheophyta</taxon>
        <taxon>Spermatophyta</taxon>
        <taxon>Pinopsida</taxon>
        <taxon>Pinidae</taxon>
        <taxon>Conifers I</taxon>
        <taxon>Pinales</taxon>
        <taxon>Pinaceae</taxon>
        <taxon>Picea</taxon>
    </lineage>
</organism>
<name>A9P1V7_PICSI</name>
<dbReference type="Pfam" id="PF02325">
    <property type="entry name" value="CCB3_YggT"/>
    <property type="match status" value="1"/>
</dbReference>
<feature type="transmembrane region" description="Helical" evidence="1">
    <location>
        <begin position="223"/>
        <end position="243"/>
    </location>
</feature>
<evidence type="ECO:0000256" key="1">
    <source>
        <dbReference type="SAM" id="Phobius"/>
    </source>
</evidence>
<proteinExistence type="evidence at transcript level"/>
<protein>
    <recommendedName>
        <fullName evidence="3">YGGT family protein</fullName>
    </recommendedName>
</protein>
<dbReference type="EMBL" id="EF087631">
    <property type="protein sequence ID" value="ABK26868.1"/>
    <property type="molecule type" value="mRNA"/>
</dbReference>
<dbReference type="PANTHER" id="PTHR33219">
    <property type="entry name" value="YLMG HOMOLOG PROTEIN 2, CHLOROPLASTIC"/>
    <property type="match status" value="1"/>
</dbReference>
<keyword evidence="1" id="KW-0472">Membrane</keyword>
<evidence type="ECO:0000313" key="2">
    <source>
        <dbReference type="EMBL" id="ABK26868.1"/>
    </source>
</evidence>
<evidence type="ECO:0008006" key="3">
    <source>
        <dbReference type="Google" id="ProtNLM"/>
    </source>
</evidence>
<reference evidence="2" key="1">
    <citation type="journal article" date="2008" name="BMC Genomics">
        <title>A conifer genomics resource of 200,000 spruce (Picea spp.) ESTs and 6,464 high-quality, sequence-finished full-length cDNAs for Sitka spruce (Picea sitchensis).</title>
        <authorList>
            <person name="Ralph S.G."/>
            <person name="Chun H.J."/>
            <person name="Kolosova N."/>
            <person name="Cooper D."/>
            <person name="Oddy C."/>
            <person name="Ritland C.E."/>
            <person name="Kirkpatrick R."/>
            <person name="Moore R."/>
            <person name="Barber S."/>
            <person name="Holt R.A."/>
            <person name="Jones S.J."/>
            <person name="Marra M.A."/>
            <person name="Douglas C.J."/>
            <person name="Ritland K."/>
            <person name="Bohlmann J."/>
        </authorList>
    </citation>
    <scope>NUCLEOTIDE SEQUENCE</scope>
    <source>
        <tissue evidence="2">Green portion of the leader tissue</tissue>
    </source>
</reference>
<sequence length="247" mass="26931">MAATTLVQLSLQIPKPLQVEHKPFSLRLRSLSASTSIHRSTYASNFVIKTTQIPRLGSRSRVLSCMATLKPPGTTTTTTTVSSTSTSVYMALALAAVSGSILRTAQVMAERISLARISPRFLQELAALQSIKGYELLCHTGPLFFAVVSSSGRVVHTPLTVVASGMVKWLELYSGVLTVRIMLSWFPNIPWDRQPLSAIRDMCDPYLNLFRNIIPPIRNALDVSPILAFIVLGALVSVLRVGVVPRS</sequence>
<keyword evidence="1" id="KW-0812">Transmembrane</keyword>
<dbReference type="GO" id="GO:0016020">
    <property type="term" value="C:membrane"/>
    <property type="evidence" value="ECO:0007669"/>
    <property type="project" value="InterPro"/>
</dbReference>
<dbReference type="AlphaFoldDB" id="A9P1V7"/>
<accession>A9P1V7</accession>
<keyword evidence="1" id="KW-1133">Transmembrane helix</keyword>
<dbReference type="PANTHER" id="PTHR33219:SF10">
    <property type="entry name" value="OS07G0185300 PROTEIN"/>
    <property type="match status" value="1"/>
</dbReference>
<dbReference type="GO" id="GO:0010020">
    <property type="term" value="P:chloroplast fission"/>
    <property type="evidence" value="ECO:0007669"/>
    <property type="project" value="TreeGrafter"/>
</dbReference>
<dbReference type="InterPro" id="IPR003425">
    <property type="entry name" value="CCB3/YggT"/>
</dbReference>